<organism evidence="6 7">
    <name type="scientific">Jatrophihabitans telluris</name>
    <dbReference type="NCBI Taxonomy" id="2038343"/>
    <lineage>
        <taxon>Bacteria</taxon>
        <taxon>Bacillati</taxon>
        <taxon>Actinomycetota</taxon>
        <taxon>Actinomycetes</taxon>
        <taxon>Jatrophihabitantales</taxon>
        <taxon>Jatrophihabitantaceae</taxon>
        <taxon>Jatrophihabitans</taxon>
    </lineage>
</organism>
<proteinExistence type="inferred from homology"/>
<dbReference type="PROSITE" id="PS50893">
    <property type="entry name" value="ABC_TRANSPORTER_2"/>
    <property type="match status" value="1"/>
</dbReference>
<evidence type="ECO:0000256" key="1">
    <source>
        <dbReference type="ARBA" id="ARBA00005417"/>
    </source>
</evidence>
<protein>
    <submittedName>
        <fullName evidence="6">ATP-binding cassette domain-containing protein</fullName>
    </submittedName>
</protein>
<evidence type="ECO:0000256" key="3">
    <source>
        <dbReference type="ARBA" id="ARBA00022741"/>
    </source>
</evidence>
<keyword evidence="2" id="KW-0813">Transport</keyword>
<dbReference type="SMART" id="SM00382">
    <property type="entry name" value="AAA"/>
    <property type="match status" value="1"/>
</dbReference>
<dbReference type="PROSITE" id="PS00211">
    <property type="entry name" value="ABC_TRANSPORTER_1"/>
    <property type="match status" value="1"/>
</dbReference>
<evidence type="ECO:0000256" key="2">
    <source>
        <dbReference type="ARBA" id="ARBA00022448"/>
    </source>
</evidence>
<keyword evidence="4 6" id="KW-0067">ATP-binding</keyword>
<dbReference type="PANTHER" id="PTHR43335:SF4">
    <property type="entry name" value="ABC TRANSPORTER, ATP-BINDING PROTEIN"/>
    <property type="match status" value="1"/>
</dbReference>
<keyword evidence="3" id="KW-0547">Nucleotide-binding</keyword>
<evidence type="ECO:0000313" key="7">
    <source>
        <dbReference type="Proteomes" id="UP001056336"/>
    </source>
</evidence>
<dbReference type="InterPro" id="IPR003593">
    <property type="entry name" value="AAA+_ATPase"/>
</dbReference>
<dbReference type="InterPro" id="IPR017871">
    <property type="entry name" value="ABC_transporter-like_CS"/>
</dbReference>
<dbReference type="Pfam" id="PF00005">
    <property type="entry name" value="ABC_tran"/>
    <property type="match status" value="1"/>
</dbReference>
<sequence length="239" mass="25255">MAGITFDRVTKRYGAVTAVDNLSFTLEPGSITGFIGANGAGKSTALRVLLGLTRATSGAATFDGSSYGELPDPGRTIGALTDADVFHPGRTGRASLRVLARACAVSDARVEEMLELVALSEAAGYRVRGYSLGMRQRLGLAAALLGDPETLVLDEPANGLDPIGVRWLRELLRRLADEGRTVLVSSHQLAELAQTVDDVLILDHGRLIARGPTELLLHQHRSASLEGLFLDIVSGGRSA</sequence>
<dbReference type="Gene3D" id="3.40.50.300">
    <property type="entry name" value="P-loop containing nucleotide triphosphate hydrolases"/>
    <property type="match status" value="1"/>
</dbReference>
<dbReference type="GO" id="GO:0005524">
    <property type="term" value="F:ATP binding"/>
    <property type="evidence" value="ECO:0007669"/>
    <property type="project" value="UniProtKB-KW"/>
</dbReference>
<evidence type="ECO:0000313" key="6">
    <source>
        <dbReference type="EMBL" id="UQX86864.1"/>
    </source>
</evidence>
<keyword evidence="7" id="KW-1185">Reference proteome</keyword>
<gene>
    <name evidence="6" type="ORF">M6D93_11150</name>
</gene>
<dbReference type="InterPro" id="IPR027417">
    <property type="entry name" value="P-loop_NTPase"/>
</dbReference>
<dbReference type="Proteomes" id="UP001056336">
    <property type="component" value="Chromosome"/>
</dbReference>
<accession>A0ABY4QU74</accession>
<feature type="domain" description="ABC transporter" evidence="5">
    <location>
        <begin position="4"/>
        <end position="229"/>
    </location>
</feature>
<evidence type="ECO:0000259" key="5">
    <source>
        <dbReference type="PROSITE" id="PS50893"/>
    </source>
</evidence>
<dbReference type="EMBL" id="CP097332">
    <property type="protein sequence ID" value="UQX86864.1"/>
    <property type="molecule type" value="Genomic_DNA"/>
</dbReference>
<evidence type="ECO:0000256" key="4">
    <source>
        <dbReference type="ARBA" id="ARBA00022840"/>
    </source>
</evidence>
<reference evidence="6" key="1">
    <citation type="journal article" date="2018" name="Int. J. Syst. Evol. Microbiol.">
        <title>Jatrophihabitans telluris sp. nov., isolated from sediment soil of lava forest wetlands and the emended description of the genus Jatrophihabitans.</title>
        <authorList>
            <person name="Lee K.C."/>
            <person name="Suh M.K."/>
            <person name="Eom M.K."/>
            <person name="Kim K.K."/>
            <person name="Kim J.S."/>
            <person name="Kim D.S."/>
            <person name="Ko S.H."/>
            <person name="Shin Y.K."/>
            <person name="Lee J.S."/>
        </authorList>
    </citation>
    <scope>NUCLEOTIDE SEQUENCE</scope>
    <source>
        <strain evidence="6">N237</strain>
    </source>
</reference>
<comment type="similarity">
    <text evidence="1">Belongs to the ABC transporter superfamily.</text>
</comment>
<dbReference type="PANTHER" id="PTHR43335">
    <property type="entry name" value="ABC TRANSPORTER, ATP-BINDING PROTEIN"/>
    <property type="match status" value="1"/>
</dbReference>
<dbReference type="SUPFAM" id="SSF52540">
    <property type="entry name" value="P-loop containing nucleoside triphosphate hydrolases"/>
    <property type="match status" value="1"/>
</dbReference>
<name>A0ABY4QU74_9ACTN</name>
<dbReference type="InterPro" id="IPR003439">
    <property type="entry name" value="ABC_transporter-like_ATP-bd"/>
</dbReference>
<dbReference type="RefSeq" id="WP_249769256.1">
    <property type="nucleotide sequence ID" value="NZ_CP097332.1"/>
</dbReference>
<reference evidence="6" key="2">
    <citation type="submission" date="2022-05" db="EMBL/GenBank/DDBJ databases">
        <authorList>
            <person name="Kim J.-S."/>
            <person name="Lee K."/>
            <person name="Suh M."/>
            <person name="Eom M."/>
            <person name="Kim J.-S."/>
            <person name="Kim D.-S."/>
            <person name="Ko S.-H."/>
            <person name="Shin Y."/>
            <person name="Lee J.-S."/>
        </authorList>
    </citation>
    <scope>NUCLEOTIDE SEQUENCE</scope>
    <source>
        <strain evidence="6">N237</strain>
    </source>
</reference>